<comment type="caution">
    <text evidence="3">The sequence shown here is derived from an EMBL/GenBank/DDBJ whole genome shotgun (WGS) entry which is preliminary data.</text>
</comment>
<feature type="signal peptide" evidence="2">
    <location>
        <begin position="1"/>
        <end position="20"/>
    </location>
</feature>
<evidence type="ECO:0000256" key="1">
    <source>
        <dbReference type="SAM" id="MobiDB-lite"/>
    </source>
</evidence>
<dbReference type="Proteomes" id="UP000697995">
    <property type="component" value="Unassembled WGS sequence"/>
</dbReference>
<feature type="region of interest" description="Disordered" evidence="1">
    <location>
        <begin position="194"/>
        <end position="225"/>
    </location>
</feature>
<evidence type="ECO:0008006" key="5">
    <source>
        <dbReference type="Google" id="ProtNLM"/>
    </source>
</evidence>
<dbReference type="EMBL" id="NRSG01000012">
    <property type="protein sequence ID" value="MBK1657238.1"/>
    <property type="molecule type" value="Genomic_DNA"/>
</dbReference>
<evidence type="ECO:0000256" key="2">
    <source>
        <dbReference type="SAM" id="SignalP"/>
    </source>
</evidence>
<proteinExistence type="predicted"/>
<name>A0ABS1CS91_9PROT</name>
<keyword evidence="2" id="KW-0732">Signal</keyword>
<evidence type="ECO:0000313" key="3">
    <source>
        <dbReference type="EMBL" id="MBK1657238.1"/>
    </source>
</evidence>
<sequence length="225" mass="22988">MAAAALAIALPLALAGAQPAAPPAFGAAGFDLAQLPETRGVIARFTLTPRGEVDGFLLQDGTQVHVPPHLSTQLVYALRPGEAVTVRGLRALGAPLVAAVSVAREAGGPPVVDQGGPRGALRALDVQGRVQMPLRGPRGEVNGAVLEDGTQLRLPPPAAERFADLLRPGQAVAARGAGLATPLGTVLEVDAIGPNPDRLAEIGRMPPPPRDERGPEGGRPRPPRG</sequence>
<gene>
    <name evidence="3" type="ORF">CKO45_03215</name>
</gene>
<reference evidence="3 4" key="1">
    <citation type="journal article" date="2020" name="Microorganisms">
        <title>Osmotic Adaptation and Compatible Solute Biosynthesis of Phototrophic Bacteria as Revealed from Genome Analyses.</title>
        <authorList>
            <person name="Imhoff J.F."/>
            <person name="Rahn T."/>
            <person name="Kunzel S."/>
            <person name="Keller A."/>
            <person name="Neulinger S.C."/>
        </authorList>
    </citation>
    <scope>NUCLEOTIDE SEQUENCE [LARGE SCALE GENOMIC DNA]</scope>
    <source>
        <strain evidence="3 4">DSM 15382</strain>
    </source>
</reference>
<protein>
    <recommendedName>
        <fullName evidence="5">Secreted protein</fullName>
    </recommendedName>
</protein>
<evidence type="ECO:0000313" key="4">
    <source>
        <dbReference type="Proteomes" id="UP000697995"/>
    </source>
</evidence>
<feature type="compositionally biased region" description="Basic and acidic residues" evidence="1">
    <location>
        <begin position="209"/>
        <end position="219"/>
    </location>
</feature>
<feature type="chain" id="PRO_5047131767" description="Secreted protein" evidence="2">
    <location>
        <begin position="21"/>
        <end position="225"/>
    </location>
</feature>
<keyword evidence="4" id="KW-1185">Reference proteome</keyword>
<accession>A0ABS1CS91</accession>
<organism evidence="3 4">
    <name type="scientific">Paracraurococcus ruber</name>
    <dbReference type="NCBI Taxonomy" id="77675"/>
    <lineage>
        <taxon>Bacteria</taxon>
        <taxon>Pseudomonadati</taxon>
        <taxon>Pseudomonadota</taxon>
        <taxon>Alphaproteobacteria</taxon>
        <taxon>Acetobacterales</taxon>
        <taxon>Roseomonadaceae</taxon>
        <taxon>Paracraurococcus</taxon>
    </lineage>
</organism>